<evidence type="ECO:0000256" key="2">
    <source>
        <dbReference type="ARBA" id="ARBA00022448"/>
    </source>
</evidence>
<name>A0A2T3ASD6_AMORE</name>
<dbReference type="OrthoDB" id="6730379at2759"/>
<feature type="transmembrane region" description="Helical" evidence="6">
    <location>
        <begin position="358"/>
        <end position="376"/>
    </location>
</feature>
<evidence type="ECO:0000313" key="8">
    <source>
        <dbReference type="Proteomes" id="UP000241818"/>
    </source>
</evidence>
<comment type="subcellular location">
    <subcellularLocation>
        <location evidence="1">Membrane</location>
        <topology evidence="1">Multi-pass membrane protein</topology>
    </subcellularLocation>
</comment>
<dbReference type="STRING" id="857342.A0A2T3ASD6"/>
<evidence type="ECO:0000256" key="6">
    <source>
        <dbReference type="SAM" id="Phobius"/>
    </source>
</evidence>
<dbReference type="Proteomes" id="UP000241818">
    <property type="component" value="Unassembled WGS sequence"/>
</dbReference>
<feature type="transmembrane region" description="Helical" evidence="6">
    <location>
        <begin position="195"/>
        <end position="212"/>
    </location>
</feature>
<feature type="transmembrane region" description="Helical" evidence="6">
    <location>
        <begin position="224"/>
        <end position="244"/>
    </location>
</feature>
<evidence type="ECO:0000256" key="4">
    <source>
        <dbReference type="ARBA" id="ARBA00022989"/>
    </source>
</evidence>
<feature type="transmembrane region" description="Helical" evidence="6">
    <location>
        <begin position="162"/>
        <end position="183"/>
    </location>
</feature>
<dbReference type="SUPFAM" id="SSF103473">
    <property type="entry name" value="MFS general substrate transporter"/>
    <property type="match status" value="1"/>
</dbReference>
<dbReference type="PANTHER" id="PTHR43791:SF10">
    <property type="entry name" value="MAJOR FACILITATOR SUPERFAMILY (MFS) PROFILE DOMAIN-CONTAINING PROTEIN"/>
    <property type="match status" value="1"/>
</dbReference>
<evidence type="ECO:0000256" key="1">
    <source>
        <dbReference type="ARBA" id="ARBA00004141"/>
    </source>
</evidence>
<evidence type="ECO:0000256" key="3">
    <source>
        <dbReference type="ARBA" id="ARBA00022692"/>
    </source>
</evidence>
<evidence type="ECO:0000313" key="7">
    <source>
        <dbReference type="EMBL" id="PSS09276.1"/>
    </source>
</evidence>
<evidence type="ECO:0008006" key="9">
    <source>
        <dbReference type="Google" id="ProtNLM"/>
    </source>
</evidence>
<keyword evidence="4 6" id="KW-1133">Transmembrane helix</keyword>
<dbReference type="AlphaFoldDB" id="A0A2T3ASD6"/>
<dbReference type="InterPro" id="IPR036259">
    <property type="entry name" value="MFS_trans_sf"/>
</dbReference>
<gene>
    <name evidence="7" type="ORF">M430DRAFT_69686</name>
</gene>
<dbReference type="GO" id="GO:0016020">
    <property type="term" value="C:membrane"/>
    <property type="evidence" value="ECO:0007669"/>
    <property type="project" value="UniProtKB-SubCell"/>
</dbReference>
<dbReference type="Pfam" id="PF07690">
    <property type="entry name" value="MFS_1"/>
    <property type="match status" value="1"/>
</dbReference>
<feature type="transmembrane region" description="Helical" evidence="6">
    <location>
        <begin position="98"/>
        <end position="116"/>
    </location>
</feature>
<evidence type="ECO:0000256" key="5">
    <source>
        <dbReference type="ARBA" id="ARBA00023136"/>
    </source>
</evidence>
<feature type="transmembrane region" description="Helical" evidence="6">
    <location>
        <begin position="388"/>
        <end position="408"/>
    </location>
</feature>
<keyword evidence="5 6" id="KW-0472">Membrane</keyword>
<feature type="transmembrane region" description="Helical" evidence="6">
    <location>
        <begin position="420"/>
        <end position="439"/>
    </location>
</feature>
<keyword evidence="3 6" id="KW-0812">Transmembrane</keyword>
<reference evidence="7 8" key="1">
    <citation type="journal article" date="2018" name="New Phytol.">
        <title>Comparative genomics and transcriptomics depict ericoid mycorrhizal fungi as versatile saprotrophs and plant mutualists.</title>
        <authorList>
            <person name="Martino E."/>
            <person name="Morin E."/>
            <person name="Grelet G.A."/>
            <person name="Kuo A."/>
            <person name="Kohler A."/>
            <person name="Daghino S."/>
            <person name="Barry K.W."/>
            <person name="Cichocki N."/>
            <person name="Clum A."/>
            <person name="Dockter R.B."/>
            <person name="Hainaut M."/>
            <person name="Kuo R.C."/>
            <person name="LaButti K."/>
            <person name="Lindahl B.D."/>
            <person name="Lindquist E.A."/>
            <person name="Lipzen A."/>
            <person name="Khouja H.R."/>
            <person name="Magnuson J."/>
            <person name="Murat C."/>
            <person name="Ohm R.A."/>
            <person name="Singer S.W."/>
            <person name="Spatafora J.W."/>
            <person name="Wang M."/>
            <person name="Veneault-Fourrey C."/>
            <person name="Henrissat B."/>
            <person name="Grigoriev I.V."/>
            <person name="Martin F.M."/>
            <person name="Perotto S."/>
        </authorList>
    </citation>
    <scope>NUCLEOTIDE SEQUENCE [LARGE SCALE GENOMIC DNA]</scope>
    <source>
        <strain evidence="7 8">ATCC 22711</strain>
    </source>
</reference>
<protein>
    <recommendedName>
        <fullName evidence="9">Major facilitator superfamily (MFS) profile domain-containing protein</fullName>
    </recommendedName>
</protein>
<dbReference type="InParanoid" id="A0A2T3ASD6"/>
<dbReference type="RefSeq" id="XP_024717574.1">
    <property type="nucleotide sequence ID" value="XM_024869446.1"/>
</dbReference>
<keyword evidence="8" id="KW-1185">Reference proteome</keyword>
<dbReference type="GeneID" id="36577527"/>
<feature type="transmembrane region" description="Helical" evidence="6">
    <location>
        <begin position="137"/>
        <end position="156"/>
    </location>
</feature>
<dbReference type="GO" id="GO:0022857">
    <property type="term" value="F:transmembrane transporter activity"/>
    <property type="evidence" value="ECO:0007669"/>
    <property type="project" value="InterPro"/>
</dbReference>
<organism evidence="7 8">
    <name type="scientific">Amorphotheca resinae ATCC 22711</name>
    <dbReference type="NCBI Taxonomy" id="857342"/>
    <lineage>
        <taxon>Eukaryota</taxon>
        <taxon>Fungi</taxon>
        <taxon>Dikarya</taxon>
        <taxon>Ascomycota</taxon>
        <taxon>Pezizomycotina</taxon>
        <taxon>Leotiomycetes</taxon>
        <taxon>Helotiales</taxon>
        <taxon>Amorphothecaceae</taxon>
        <taxon>Amorphotheca</taxon>
    </lineage>
</organism>
<dbReference type="PANTHER" id="PTHR43791">
    <property type="entry name" value="PERMEASE-RELATED"/>
    <property type="match status" value="1"/>
</dbReference>
<accession>A0A2T3ASD6</accession>
<proteinExistence type="predicted"/>
<dbReference type="InterPro" id="IPR011701">
    <property type="entry name" value="MFS"/>
</dbReference>
<keyword evidence="2" id="KW-0813">Transport</keyword>
<dbReference type="EMBL" id="KZ679017">
    <property type="protein sequence ID" value="PSS09276.1"/>
    <property type="molecule type" value="Genomic_DNA"/>
</dbReference>
<feature type="transmembrane region" description="Helical" evidence="6">
    <location>
        <begin position="451"/>
        <end position="472"/>
    </location>
</feature>
<dbReference type="Gene3D" id="1.20.1250.20">
    <property type="entry name" value="MFS general substrate transporter like domains"/>
    <property type="match status" value="1"/>
</dbReference>
<sequence length="517" mass="56421">MMAGVEADVMVDEYTPLVPDTSTTKAPEPLREAELHSPSLEADDATPYWDATFARLLVHKIDLRLLPIFFITFNFNFIDKTILSSASVFGLTKDVNLVGNQYAWVSSIFYVGYFIWEYPTTVLIQKLPVGRYVGANIVAWGIVVAATATCGTYHQLLAVRFLTGALEATISPAFVYITSMWYTRDEIPSRMGISYAGNSFGGAVASILSYAIGHISYHLSPWKWLYIIFGLSTSLWGVGVLLFLPDSIDTAGFLDDQEKRCANNRVEAAGAGGILSVKNKWKVEQAVECLVDPKTWFFFSISLLTQMPNGGTQSFANLVLTGFGFTSLQSTLVGLPASFISFSTILITGRLATKSRDISTILISAMAIPPIVGSALMNWGGHQGVKLIGYYLLGFSHGIIPLTMSLIGSNVRGVTKKMTMTALMFLAFCAGNIAGPQFFRHSEAPHYPTAIISIAISYTLASLSSMGLRLYLVWANKSREAAEVSGYREVDSAAVPHSMVGCEDLTDLKTSGFRYML</sequence>